<evidence type="ECO:0000313" key="12">
    <source>
        <dbReference type="Proteomes" id="UP000295293"/>
    </source>
</evidence>
<evidence type="ECO:0000313" key="11">
    <source>
        <dbReference type="EMBL" id="TDR43251.1"/>
    </source>
</evidence>
<dbReference type="CDD" id="cd00405">
    <property type="entry name" value="PRAI"/>
    <property type="match status" value="1"/>
</dbReference>
<dbReference type="NCBIfam" id="NF002298">
    <property type="entry name" value="PRK01222.1-4"/>
    <property type="match status" value="1"/>
</dbReference>
<dbReference type="HAMAP" id="MF_00135">
    <property type="entry name" value="PRAI"/>
    <property type="match status" value="1"/>
</dbReference>
<name>A0A4R6YWT3_9GAMM</name>
<evidence type="ECO:0000256" key="2">
    <source>
        <dbReference type="ARBA" id="ARBA00004664"/>
    </source>
</evidence>
<comment type="pathway">
    <text evidence="2 9">Amino-acid biosynthesis; L-tryptophan biosynthesis; L-tryptophan from chorismate: step 3/5.</text>
</comment>
<gene>
    <name evidence="9" type="primary">trpF</name>
    <name evidence="11" type="ORF">DFR29_107264</name>
</gene>
<dbReference type="InterPro" id="IPR001240">
    <property type="entry name" value="PRAI_dom"/>
</dbReference>
<dbReference type="SUPFAM" id="SSF51366">
    <property type="entry name" value="Ribulose-phoshate binding barrel"/>
    <property type="match status" value="1"/>
</dbReference>
<dbReference type="Gene3D" id="3.20.20.70">
    <property type="entry name" value="Aldolase class I"/>
    <property type="match status" value="1"/>
</dbReference>
<comment type="catalytic activity">
    <reaction evidence="1 9">
        <text>N-(5-phospho-beta-D-ribosyl)anthranilate = 1-(2-carboxyphenylamino)-1-deoxy-D-ribulose 5-phosphate</text>
        <dbReference type="Rhea" id="RHEA:21540"/>
        <dbReference type="ChEBI" id="CHEBI:18277"/>
        <dbReference type="ChEBI" id="CHEBI:58613"/>
        <dbReference type="EC" id="5.3.1.24"/>
    </reaction>
</comment>
<keyword evidence="6 9" id="KW-0822">Tryptophan biosynthesis</keyword>
<keyword evidence="12" id="KW-1185">Reference proteome</keyword>
<evidence type="ECO:0000256" key="8">
    <source>
        <dbReference type="ARBA" id="ARBA00023235"/>
    </source>
</evidence>
<dbReference type="GO" id="GO:0004640">
    <property type="term" value="F:phosphoribosylanthranilate isomerase activity"/>
    <property type="evidence" value="ECO:0007669"/>
    <property type="project" value="UniProtKB-UniRule"/>
</dbReference>
<dbReference type="PANTHER" id="PTHR42894">
    <property type="entry name" value="N-(5'-PHOSPHORIBOSYL)ANTHRANILATE ISOMERASE"/>
    <property type="match status" value="1"/>
</dbReference>
<dbReference type="AlphaFoldDB" id="A0A4R6YWT3"/>
<reference evidence="11 12" key="1">
    <citation type="submission" date="2019-03" db="EMBL/GenBank/DDBJ databases">
        <title>Genomic Encyclopedia of Type Strains, Phase IV (KMG-IV): sequencing the most valuable type-strain genomes for metagenomic binning, comparative biology and taxonomic classification.</title>
        <authorList>
            <person name="Goeker M."/>
        </authorList>
    </citation>
    <scope>NUCLEOTIDE SEQUENCE [LARGE SCALE GENOMIC DNA]</scope>
    <source>
        <strain evidence="11 12">DSM 21667</strain>
    </source>
</reference>
<evidence type="ECO:0000256" key="4">
    <source>
        <dbReference type="ARBA" id="ARBA00022272"/>
    </source>
</evidence>
<protein>
    <recommendedName>
        <fullName evidence="4 9">N-(5'-phosphoribosyl)anthranilate isomerase</fullName>
        <shortName evidence="9">PRAI</shortName>
        <ecNumber evidence="3 9">5.3.1.24</ecNumber>
    </recommendedName>
</protein>
<dbReference type="EMBL" id="SNZH01000007">
    <property type="protein sequence ID" value="TDR43251.1"/>
    <property type="molecule type" value="Genomic_DNA"/>
</dbReference>
<keyword evidence="8 9" id="KW-0413">Isomerase</keyword>
<dbReference type="Proteomes" id="UP000295293">
    <property type="component" value="Unassembled WGS sequence"/>
</dbReference>
<dbReference type="InterPro" id="IPR011060">
    <property type="entry name" value="RibuloseP-bd_barrel"/>
</dbReference>
<evidence type="ECO:0000256" key="5">
    <source>
        <dbReference type="ARBA" id="ARBA00022605"/>
    </source>
</evidence>
<feature type="domain" description="N-(5'phosphoribosyl) anthranilate isomerase (PRAI)" evidence="10">
    <location>
        <begin position="7"/>
        <end position="202"/>
    </location>
</feature>
<dbReference type="EC" id="5.3.1.24" evidence="3 9"/>
<dbReference type="GO" id="GO:0000162">
    <property type="term" value="P:L-tryptophan biosynthetic process"/>
    <property type="evidence" value="ECO:0007669"/>
    <property type="project" value="UniProtKB-UniRule"/>
</dbReference>
<comment type="caution">
    <text evidence="11">The sequence shown here is derived from an EMBL/GenBank/DDBJ whole genome shotgun (WGS) entry which is preliminary data.</text>
</comment>
<sequence length="213" mass="22771">MSRVRVKFCGLTRAEDVAAAVALGVDAIGLVMTRRSKRFVDLEAALALRAQVPPFVATVVLLLDDEPAWVREVISRVTPDLLQFHGEEPADYCTGFGLRYLKAIPMASVDNVSAYTQRHAQAAGFLLDSHAAGGQGGSGQAFDWTRVPRELGRPLVLAGGLNADNVAEALRLASPYALDVSSGIETAPGIKNSEKMQHFMQALAAAGADRELR</sequence>
<evidence type="ECO:0000256" key="1">
    <source>
        <dbReference type="ARBA" id="ARBA00001164"/>
    </source>
</evidence>
<organism evidence="11 12">
    <name type="scientific">Tahibacter aquaticus</name>
    <dbReference type="NCBI Taxonomy" id="520092"/>
    <lineage>
        <taxon>Bacteria</taxon>
        <taxon>Pseudomonadati</taxon>
        <taxon>Pseudomonadota</taxon>
        <taxon>Gammaproteobacteria</taxon>
        <taxon>Lysobacterales</taxon>
        <taxon>Rhodanobacteraceae</taxon>
        <taxon>Tahibacter</taxon>
    </lineage>
</organism>
<proteinExistence type="inferred from homology"/>
<dbReference type="UniPathway" id="UPA00035">
    <property type="reaction ID" value="UER00042"/>
</dbReference>
<keyword evidence="5 9" id="KW-0028">Amino-acid biosynthesis</keyword>
<dbReference type="InterPro" id="IPR044643">
    <property type="entry name" value="TrpF_fam"/>
</dbReference>
<dbReference type="RefSeq" id="WP_133819156.1">
    <property type="nucleotide sequence ID" value="NZ_SNZH01000007.1"/>
</dbReference>
<comment type="similarity">
    <text evidence="9">Belongs to the TrpF family.</text>
</comment>
<evidence type="ECO:0000259" key="10">
    <source>
        <dbReference type="Pfam" id="PF00697"/>
    </source>
</evidence>
<dbReference type="OrthoDB" id="9796196at2"/>
<evidence type="ECO:0000256" key="7">
    <source>
        <dbReference type="ARBA" id="ARBA00023141"/>
    </source>
</evidence>
<evidence type="ECO:0000256" key="9">
    <source>
        <dbReference type="HAMAP-Rule" id="MF_00135"/>
    </source>
</evidence>
<keyword evidence="7 9" id="KW-0057">Aromatic amino acid biosynthesis</keyword>
<evidence type="ECO:0000256" key="6">
    <source>
        <dbReference type="ARBA" id="ARBA00022822"/>
    </source>
</evidence>
<accession>A0A4R6YWT3</accession>
<dbReference type="PANTHER" id="PTHR42894:SF1">
    <property type="entry name" value="N-(5'-PHOSPHORIBOSYL)ANTHRANILATE ISOMERASE"/>
    <property type="match status" value="1"/>
</dbReference>
<evidence type="ECO:0000256" key="3">
    <source>
        <dbReference type="ARBA" id="ARBA00012572"/>
    </source>
</evidence>
<dbReference type="InterPro" id="IPR013785">
    <property type="entry name" value="Aldolase_TIM"/>
</dbReference>
<dbReference type="Pfam" id="PF00697">
    <property type="entry name" value="PRAI"/>
    <property type="match status" value="1"/>
</dbReference>